<dbReference type="InterPro" id="IPR000999">
    <property type="entry name" value="RNase_III_dom"/>
</dbReference>
<keyword evidence="12" id="KW-0819">tRNA processing</keyword>
<dbReference type="InterPro" id="IPR014720">
    <property type="entry name" value="dsRBD_dom"/>
</dbReference>
<dbReference type="SUPFAM" id="SSF69065">
    <property type="entry name" value="RNase III domain-like"/>
    <property type="match status" value="1"/>
</dbReference>
<gene>
    <name evidence="12 15" type="primary">rnc</name>
    <name evidence="15" type="ORF">NCTC13150_00956</name>
</gene>
<dbReference type="Gene3D" id="3.30.160.20">
    <property type="match status" value="1"/>
</dbReference>
<dbReference type="GO" id="GO:0019843">
    <property type="term" value="F:rRNA binding"/>
    <property type="evidence" value="ECO:0007669"/>
    <property type="project" value="UniProtKB-KW"/>
</dbReference>
<comment type="subunit">
    <text evidence="12">Homodimer.</text>
</comment>
<keyword evidence="12" id="KW-0963">Cytoplasm</keyword>
<dbReference type="NCBIfam" id="TIGR02191">
    <property type="entry name" value="RNaseIII"/>
    <property type="match status" value="1"/>
</dbReference>
<dbReference type="PANTHER" id="PTHR14950:SF37">
    <property type="entry name" value="ENDORIBONUCLEASE DICER"/>
    <property type="match status" value="1"/>
</dbReference>
<evidence type="ECO:0000256" key="8">
    <source>
        <dbReference type="ARBA" id="ARBA00022801"/>
    </source>
</evidence>
<dbReference type="PANTHER" id="PTHR14950">
    <property type="entry name" value="DICER-RELATED"/>
    <property type="match status" value="1"/>
</dbReference>
<comment type="cofactor">
    <cofactor evidence="12">
        <name>Mg(2+)</name>
        <dbReference type="ChEBI" id="CHEBI:18420"/>
    </cofactor>
</comment>
<evidence type="ECO:0000313" key="16">
    <source>
        <dbReference type="Proteomes" id="UP000377798"/>
    </source>
</evidence>
<keyword evidence="12" id="KW-0699">rRNA-binding</keyword>
<feature type="active site" evidence="12">
    <location>
        <position position="48"/>
    </location>
</feature>
<evidence type="ECO:0000259" key="13">
    <source>
        <dbReference type="PROSITE" id="PS50137"/>
    </source>
</evidence>
<accession>A0A8H2M4T1</accession>
<dbReference type="Pfam" id="PF00035">
    <property type="entry name" value="dsrm"/>
    <property type="match status" value="1"/>
</dbReference>
<dbReference type="GO" id="GO:0008033">
    <property type="term" value="P:tRNA processing"/>
    <property type="evidence" value="ECO:0007669"/>
    <property type="project" value="UniProtKB-KW"/>
</dbReference>
<dbReference type="SMART" id="SM00535">
    <property type="entry name" value="RIBOc"/>
    <property type="match status" value="1"/>
</dbReference>
<dbReference type="SUPFAM" id="SSF54768">
    <property type="entry name" value="dsRNA-binding domain-like"/>
    <property type="match status" value="1"/>
</dbReference>
<dbReference type="AlphaFoldDB" id="A0A8H2M4T1"/>
<feature type="active site" evidence="12">
    <location>
        <position position="119"/>
    </location>
</feature>
<dbReference type="FunFam" id="1.10.1520.10:FF:000001">
    <property type="entry name" value="Ribonuclease 3"/>
    <property type="match status" value="1"/>
</dbReference>
<proteinExistence type="inferred from homology"/>
<dbReference type="PROSITE" id="PS50137">
    <property type="entry name" value="DS_RBD"/>
    <property type="match status" value="1"/>
</dbReference>
<keyword evidence="6 12" id="KW-0479">Metal-binding</keyword>
<keyword evidence="8 12" id="KW-0378">Hydrolase</keyword>
<dbReference type="RefSeq" id="WP_131749037.1">
    <property type="nucleotide sequence ID" value="NZ_CAACYI010000001.1"/>
</dbReference>
<dbReference type="PROSITE" id="PS50142">
    <property type="entry name" value="RNASE_3_2"/>
    <property type="match status" value="1"/>
</dbReference>
<dbReference type="GO" id="GO:0006397">
    <property type="term" value="P:mRNA processing"/>
    <property type="evidence" value="ECO:0007669"/>
    <property type="project" value="UniProtKB-UniRule"/>
</dbReference>
<comment type="caution">
    <text evidence="15">The sequence shown here is derived from an EMBL/GenBank/DDBJ whole genome shotgun (WGS) entry which is preliminary data.</text>
</comment>
<dbReference type="CDD" id="cd10845">
    <property type="entry name" value="DSRM_RNAse_III_family"/>
    <property type="match status" value="1"/>
</dbReference>
<reference evidence="15 16" key="1">
    <citation type="submission" date="2019-02" db="EMBL/GenBank/DDBJ databases">
        <authorList>
            <consortium name="Pathogen Informatics"/>
        </authorList>
    </citation>
    <scope>NUCLEOTIDE SEQUENCE [LARGE SCALE GENOMIC DNA]</scope>
    <source>
        <strain evidence="15 16">3012STDY7089603</strain>
    </source>
</reference>
<dbReference type="GO" id="GO:0046872">
    <property type="term" value="F:metal ion binding"/>
    <property type="evidence" value="ECO:0007669"/>
    <property type="project" value="UniProtKB-KW"/>
</dbReference>
<evidence type="ECO:0000256" key="3">
    <source>
        <dbReference type="ARBA" id="ARBA00022552"/>
    </source>
</evidence>
<dbReference type="CDD" id="cd00593">
    <property type="entry name" value="RIBOc"/>
    <property type="match status" value="1"/>
</dbReference>
<evidence type="ECO:0000256" key="10">
    <source>
        <dbReference type="ARBA" id="ARBA00022884"/>
    </source>
</evidence>
<keyword evidence="4 12" id="KW-0507">mRNA processing</keyword>
<dbReference type="Gene3D" id="1.10.1520.10">
    <property type="entry name" value="Ribonuclease III domain"/>
    <property type="match status" value="1"/>
</dbReference>
<comment type="function">
    <text evidence="11 12">Digests double-stranded RNA. Involved in the processing of primary rRNA transcript to yield the immediate precursors to the large and small rRNAs (23S and 16S). Processes some mRNAs, and tRNAs when they are encoded in the rRNA operon. Processes pre-crRNA and tracrRNA of type II CRISPR loci if present in the organism.</text>
</comment>
<dbReference type="Pfam" id="PF14622">
    <property type="entry name" value="Ribonucleas_3_3"/>
    <property type="match status" value="1"/>
</dbReference>
<evidence type="ECO:0000313" key="15">
    <source>
        <dbReference type="EMBL" id="VFB16429.1"/>
    </source>
</evidence>
<evidence type="ECO:0000256" key="1">
    <source>
        <dbReference type="ARBA" id="ARBA00000109"/>
    </source>
</evidence>
<keyword evidence="3 12" id="KW-0698">rRNA processing</keyword>
<evidence type="ECO:0000256" key="9">
    <source>
        <dbReference type="ARBA" id="ARBA00022842"/>
    </source>
</evidence>
<feature type="domain" description="DRBM" evidence="13">
    <location>
        <begin position="158"/>
        <end position="228"/>
    </location>
</feature>
<comment type="subcellular location">
    <subcellularLocation>
        <location evidence="12">Cytoplasm</location>
    </subcellularLocation>
</comment>
<feature type="binding site" evidence="12">
    <location>
        <position position="119"/>
    </location>
    <ligand>
        <name>Mg(2+)</name>
        <dbReference type="ChEBI" id="CHEBI:18420"/>
    </ligand>
</feature>
<evidence type="ECO:0000256" key="5">
    <source>
        <dbReference type="ARBA" id="ARBA00022722"/>
    </source>
</evidence>
<comment type="similarity">
    <text evidence="2">Belongs to the ribonuclease III family.</text>
</comment>
<dbReference type="InterPro" id="IPR036389">
    <property type="entry name" value="RNase_III_sf"/>
</dbReference>
<protein>
    <recommendedName>
        <fullName evidence="12">Ribonuclease 3</fullName>
        <ecNumber evidence="12">3.1.26.3</ecNumber>
    </recommendedName>
    <alternativeName>
        <fullName evidence="12">Ribonuclease III</fullName>
        <shortName evidence="12">RNase III</shortName>
    </alternativeName>
</protein>
<dbReference type="EC" id="3.1.26.3" evidence="12"/>
<keyword evidence="16" id="KW-1185">Reference proteome</keyword>
<sequence length="233" mass="27116">MNKFESLEKKLNYQFKNKSSIEEAFQHASFANEEEGLKSYDRREFLGDALLDMVVSEYLYQKYPSKDEGDLTVLRAQYVDEHALNAIGLYLDLDSYIKFRPQKYHKNQVSESMRGDVVEAIFASVFLETGYQEAKEVILHVYHSLLSQDKDAFEGQKNYKSILQEHYQKKYHKLSISYQVYKTQGPSWDCTFYTYCKDGDQIIGQGFGGSKKEASQMAAKDALERLKKNHEQI</sequence>
<dbReference type="InterPro" id="IPR011907">
    <property type="entry name" value="RNase_III"/>
</dbReference>
<organism evidence="15 16">
    <name type="scientific">Urinicoccus massiliensis</name>
    <dbReference type="NCBI Taxonomy" id="1723382"/>
    <lineage>
        <taxon>Bacteria</taxon>
        <taxon>Bacillati</taxon>
        <taxon>Bacillota</taxon>
        <taxon>Tissierellia</taxon>
        <taxon>Tissierellales</taxon>
        <taxon>Peptoniphilaceae</taxon>
        <taxon>Urinicoccus</taxon>
    </lineage>
</organism>
<evidence type="ECO:0000256" key="12">
    <source>
        <dbReference type="HAMAP-Rule" id="MF_00104"/>
    </source>
</evidence>
<dbReference type="EMBL" id="CAACYI010000001">
    <property type="protein sequence ID" value="VFB16429.1"/>
    <property type="molecule type" value="Genomic_DNA"/>
</dbReference>
<name>A0A8H2M4T1_9FIRM</name>
<evidence type="ECO:0000256" key="6">
    <source>
        <dbReference type="ARBA" id="ARBA00022723"/>
    </source>
</evidence>
<comment type="catalytic activity">
    <reaction evidence="1 12">
        <text>Endonucleolytic cleavage to 5'-phosphomonoester.</text>
        <dbReference type="EC" id="3.1.26.3"/>
    </reaction>
</comment>
<evidence type="ECO:0000259" key="14">
    <source>
        <dbReference type="PROSITE" id="PS50142"/>
    </source>
</evidence>
<dbReference type="HAMAP" id="MF_00104">
    <property type="entry name" value="RNase_III"/>
    <property type="match status" value="1"/>
</dbReference>
<feature type="binding site" evidence="12">
    <location>
        <position position="44"/>
    </location>
    <ligand>
        <name>Mg(2+)</name>
        <dbReference type="ChEBI" id="CHEBI:18420"/>
    </ligand>
</feature>
<dbReference type="GO" id="GO:0006364">
    <property type="term" value="P:rRNA processing"/>
    <property type="evidence" value="ECO:0007669"/>
    <property type="project" value="UniProtKB-UniRule"/>
</dbReference>
<dbReference type="GO" id="GO:0004525">
    <property type="term" value="F:ribonuclease III activity"/>
    <property type="evidence" value="ECO:0007669"/>
    <property type="project" value="UniProtKB-UniRule"/>
</dbReference>
<keyword evidence="5 12" id="KW-0540">Nuclease</keyword>
<keyword evidence="7 12" id="KW-0255">Endonuclease</keyword>
<feature type="binding site" evidence="12">
    <location>
        <position position="116"/>
    </location>
    <ligand>
        <name>Mg(2+)</name>
        <dbReference type="ChEBI" id="CHEBI:18420"/>
    </ligand>
</feature>
<keyword evidence="9 12" id="KW-0460">Magnesium</keyword>
<feature type="domain" description="RNase III" evidence="14">
    <location>
        <begin position="4"/>
        <end position="130"/>
    </location>
</feature>
<evidence type="ECO:0000256" key="2">
    <source>
        <dbReference type="ARBA" id="ARBA00010183"/>
    </source>
</evidence>
<keyword evidence="10 12" id="KW-0694">RNA-binding</keyword>
<dbReference type="Proteomes" id="UP000377798">
    <property type="component" value="Unassembled WGS sequence"/>
</dbReference>
<dbReference type="GO" id="GO:0005737">
    <property type="term" value="C:cytoplasm"/>
    <property type="evidence" value="ECO:0007669"/>
    <property type="project" value="UniProtKB-SubCell"/>
</dbReference>
<dbReference type="SMART" id="SM00358">
    <property type="entry name" value="DSRM"/>
    <property type="match status" value="1"/>
</dbReference>
<evidence type="ECO:0000256" key="7">
    <source>
        <dbReference type="ARBA" id="ARBA00022759"/>
    </source>
</evidence>
<evidence type="ECO:0000256" key="11">
    <source>
        <dbReference type="ARBA" id="ARBA00049596"/>
    </source>
</evidence>
<evidence type="ECO:0000256" key="4">
    <source>
        <dbReference type="ARBA" id="ARBA00022664"/>
    </source>
</evidence>